<evidence type="ECO:0000259" key="2">
    <source>
        <dbReference type="SMART" id="SM00858"/>
    </source>
</evidence>
<dbReference type="NCBIfam" id="TIGR03177">
    <property type="entry name" value="pilus_cpaB"/>
    <property type="match status" value="1"/>
</dbReference>
<dbReference type="RefSeq" id="WP_285671724.1">
    <property type="nucleotide sequence ID" value="NZ_BSYI01000014.1"/>
</dbReference>
<evidence type="ECO:0000313" key="3">
    <source>
        <dbReference type="EMBL" id="GMG82933.1"/>
    </source>
</evidence>
<dbReference type="SMART" id="SM00858">
    <property type="entry name" value="SAF"/>
    <property type="match status" value="1"/>
</dbReference>
<dbReference type="InterPro" id="IPR013974">
    <property type="entry name" value="SAF"/>
</dbReference>
<dbReference type="EMBL" id="BSYI01000014">
    <property type="protein sequence ID" value="GMG82933.1"/>
    <property type="molecule type" value="Genomic_DNA"/>
</dbReference>
<name>A0ABQ6LNX6_9RHOB</name>
<comment type="caution">
    <text evidence="3">The sequence shown here is derived from an EMBL/GenBank/DDBJ whole genome shotgun (WGS) entry which is preliminary data.</text>
</comment>
<protein>
    <submittedName>
        <fullName evidence="3">Flp pilus assembly protein CpaB</fullName>
    </submittedName>
</protein>
<organism evidence="3 4">
    <name type="scientific">Paralimibaculum aggregatum</name>
    <dbReference type="NCBI Taxonomy" id="3036245"/>
    <lineage>
        <taxon>Bacteria</taxon>
        <taxon>Pseudomonadati</taxon>
        <taxon>Pseudomonadota</taxon>
        <taxon>Alphaproteobacteria</taxon>
        <taxon>Rhodobacterales</taxon>
        <taxon>Paracoccaceae</taxon>
        <taxon>Paralimibaculum</taxon>
    </lineage>
</organism>
<dbReference type="Proteomes" id="UP001239909">
    <property type="component" value="Unassembled WGS sequence"/>
</dbReference>
<evidence type="ECO:0000313" key="4">
    <source>
        <dbReference type="Proteomes" id="UP001239909"/>
    </source>
</evidence>
<keyword evidence="4" id="KW-1185">Reference proteome</keyword>
<evidence type="ECO:0000256" key="1">
    <source>
        <dbReference type="SAM" id="MobiDB-lite"/>
    </source>
</evidence>
<feature type="region of interest" description="Disordered" evidence="1">
    <location>
        <begin position="249"/>
        <end position="271"/>
    </location>
</feature>
<sequence>MKIIAILVLIFGVALAGGAIYFASTYFDEFERRMAQRGDTGPKMVNIVVAKNQLRYGAVLDGKDLRWQAWPEDALPQGAFTEAEALLGDKDAPKKDRMRVVLRQIEPGEPILEAKVSGFGARQRLAMQLAEGKRAFTIRVDSVSGVAGFINPGDRVDVLMIRNAGRGNLESNVVLQNVLVIAVDHDTNQEGHRPKNASTATVEVTPTEAQKLTLAQNLGRLSLTLRALDNHSSEGEAAPAPVDVRDLFGIQDAPTPAPQRERSSTSVTVRKAGEITGRLKFQDAE</sequence>
<dbReference type="Pfam" id="PF16976">
    <property type="entry name" value="RcpC"/>
    <property type="match status" value="1"/>
</dbReference>
<gene>
    <name evidence="3" type="primary">cpaB</name>
    <name evidence="3" type="ORF">LNKW23_21460</name>
</gene>
<dbReference type="Pfam" id="PF08666">
    <property type="entry name" value="SAF"/>
    <property type="match status" value="1"/>
</dbReference>
<reference evidence="3 4" key="1">
    <citation type="submission" date="2023-04" db="EMBL/GenBank/DDBJ databases">
        <title>Marinoamorphus aggregata gen. nov., sp. Nov., isolate from tissue of brittle star Ophioplocus japonicus.</title>
        <authorList>
            <person name="Kawano K."/>
            <person name="Sawayama S."/>
            <person name="Nakagawa S."/>
        </authorList>
    </citation>
    <scope>NUCLEOTIDE SEQUENCE [LARGE SCALE GENOMIC DNA]</scope>
    <source>
        <strain evidence="3 4">NKW23</strain>
    </source>
</reference>
<dbReference type="CDD" id="cd11614">
    <property type="entry name" value="SAF_CpaB_FlgA_like"/>
    <property type="match status" value="1"/>
</dbReference>
<feature type="domain" description="SAF" evidence="2">
    <location>
        <begin position="45"/>
        <end position="117"/>
    </location>
</feature>
<proteinExistence type="predicted"/>
<dbReference type="InterPro" id="IPR031571">
    <property type="entry name" value="RcpC_dom"/>
</dbReference>
<accession>A0ABQ6LNX6</accession>
<dbReference type="InterPro" id="IPR017592">
    <property type="entry name" value="Pilus_assmbl_Flp-typ_CpaB"/>
</dbReference>